<comment type="caution">
    <text evidence="2">The sequence shown here is derived from an EMBL/GenBank/DDBJ whole genome shotgun (WGS) entry which is preliminary data.</text>
</comment>
<dbReference type="Proteomes" id="UP000182465">
    <property type="component" value="Unassembled WGS sequence"/>
</dbReference>
<keyword evidence="1" id="KW-0472">Membrane</keyword>
<accession>A0A1J4U3U2</accession>
<keyword evidence="1" id="KW-1133">Transmembrane helix</keyword>
<name>A0A1J4U3U2_9BACT</name>
<protein>
    <recommendedName>
        <fullName evidence="4">Baseplate protein J-like domain-containing protein</fullName>
    </recommendedName>
</protein>
<organism evidence="2 3">
    <name type="scientific">Candidatus Kuenenbacteria bacterium CG1_02_38_13</name>
    <dbReference type="NCBI Taxonomy" id="1805235"/>
    <lineage>
        <taxon>Bacteria</taxon>
        <taxon>Candidatus Kueneniibacteriota</taxon>
    </lineage>
</organism>
<gene>
    <name evidence="2" type="ORF">AUJ29_01710</name>
</gene>
<evidence type="ECO:0008006" key="4">
    <source>
        <dbReference type="Google" id="ProtNLM"/>
    </source>
</evidence>
<reference evidence="2 3" key="1">
    <citation type="journal article" date="2016" name="Environ. Microbiol.">
        <title>Genomic resolution of a cold subsurface aquifer community provides metabolic insights for novel microbes adapted to high CO concentrations.</title>
        <authorList>
            <person name="Probst A.J."/>
            <person name="Castelle C.J."/>
            <person name="Singh A."/>
            <person name="Brown C.T."/>
            <person name="Anantharaman K."/>
            <person name="Sharon I."/>
            <person name="Hug L.A."/>
            <person name="Burstein D."/>
            <person name="Emerson J.B."/>
            <person name="Thomas B.C."/>
            <person name="Banfield J.F."/>
        </authorList>
    </citation>
    <scope>NUCLEOTIDE SEQUENCE [LARGE SCALE GENOMIC DNA]</scope>
    <source>
        <strain evidence="2">CG1_02_38_13</strain>
    </source>
</reference>
<sequence length="403" mass="45678">MGKYDYHKRAIGDHYYGTRSKKKSRVWRIFIFCLFFTLLLALFLYVFPEVEVTIVPKTEAKINDLNIIVDANFTKDDLANNKVLGKIITVEDSLSKTFNATGQKNMGDKAQGEIVLYNQTGLVQPLTTENSLVSDGGIIFFLTESTEIPKAEVSAEGTIIYGTSVMRIVAKEAGEAGNINPGRLTIIDLPFSKQNKIYAEVKTMLTSGTSKIIKVVSEDDLEKAEENIKKSLEPNLKKRIKDRLTEMQVLYDGLVKFDVVSVEKAVELEEEIENFTIKVIMKAEALIWDESEVRRAIINKIESEIGKDKRIVTTSRDVFEVGVESFDLEKATANLKIHAENQVSMPIDINEIKDKLRGLTESSSRRLLLERIDIKDVYFKFNYSITNKIPNNGNRINVKLNFR</sequence>
<evidence type="ECO:0000313" key="2">
    <source>
        <dbReference type="EMBL" id="OIO17270.1"/>
    </source>
</evidence>
<evidence type="ECO:0000313" key="3">
    <source>
        <dbReference type="Proteomes" id="UP000182465"/>
    </source>
</evidence>
<dbReference type="EMBL" id="MNVB01000035">
    <property type="protein sequence ID" value="OIO17270.1"/>
    <property type="molecule type" value="Genomic_DNA"/>
</dbReference>
<dbReference type="AlphaFoldDB" id="A0A1J4U3U2"/>
<proteinExistence type="predicted"/>
<keyword evidence="1" id="KW-0812">Transmembrane</keyword>
<evidence type="ECO:0000256" key="1">
    <source>
        <dbReference type="SAM" id="Phobius"/>
    </source>
</evidence>
<feature type="transmembrane region" description="Helical" evidence="1">
    <location>
        <begin position="26"/>
        <end position="47"/>
    </location>
</feature>